<dbReference type="EMBL" id="PVNH01000012">
    <property type="protein sequence ID" value="PRX44233.1"/>
    <property type="molecule type" value="Genomic_DNA"/>
</dbReference>
<name>A0A2T0LMC0_9PSEU</name>
<reference evidence="1 2" key="1">
    <citation type="submission" date="2018-03" db="EMBL/GenBank/DDBJ databases">
        <title>Genomic Encyclopedia of Type Strains, Phase III (KMG-III): the genomes of soil and plant-associated and newly described type strains.</title>
        <authorList>
            <person name="Whitman W."/>
        </authorList>
    </citation>
    <scope>NUCLEOTIDE SEQUENCE [LARGE SCALE GENOMIC DNA]</scope>
    <source>
        <strain evidence="1 2">CGMCC 4.7125</strain>
    </source>
</reference>
<gene>
    <name evidence="1" type="ORF">B0I33_112111</name>
</gene>
<accession>A0A2T0LMC0</accession>
<organism evidence="1 2">
    <name type="scientific">Prauserella shujinwangii</name>
    <dbReference type="NCBI Taxonomy" id="1453103"/>
    <lineage>
        <taxon>Bacteria</taxon>
        <taxon>Bacillati</taxon>
        <taxon>Actinomycetota</taxon>
        <taxon>Actinomycetes</taxon>
        <taxon>Pseudonocardiales</taxon>
        <taxon>Pseudonocardiaceae</taxon>
        <taxon>Prauserella</taxon>
    </lineage>
</organism>
<protein>
    <submittedName>
        <fullName evidence="1">Uncharacterized protein</fullName>
    </submittedName>
</protein>
<dbReference type="Proteomes" id="UP000238362">
    <property type="component" value="Unassembled WGS sequence"/>
</dbReference>
<keyword evidence="2" id="KW-1185">Reference proteome</keyword>
<comment type="caution">
    <text evidence="1">The sequence shown here is derived from an EMBL/GenBank/DDBJ whole genome shotgun (WGS) entry which is preliminary data.</text>
</comment>
<proteinExistence type="predicted"/>
<evidence type="ECO:0000313" key="1">
    <source>
        <dbReference type="EMBL" id="PRX44233.1"/>
    </source>
</evidence>
<evidence type="ECO:0000313" key="2">
    <source>
        <dbReference type="Proteomes" id="UP000238362"/>
    </source>
</evidence>
<sequence length="38" mass="4228">MARMLTNLKFWGLACALTWLVIVTVIITKNPDAALTTH</sequence>
<dbReference type="AlphaFoldDB" id="A0A2T0LMC0"/>